<dbReference type="EMBL" id="LCHK01000023">
    <property type="protein sequence ID" value="KKT32178.1"/>
    <property type="molecule type" value="Genomic_DNA"/>
</dbReference>
<protein>
    <submittedName>
        <fullName evidence="1">Uncharacterized protein</fullName>
    </submittedName>
</protein>
<feature type="non-terminal residue" evidence="1">
    <location>
        <position position="1"/>
    </location>
</feature>
<evidence type="ECO:0000313" key="1">
    <source>
        <dbReference type="EMBL" id="KKT32178.1"/>
    </source>
</evidence>
<sequence>NTSLTIALNKEKANSKMNGIAIKNNSQCDVRIAQPPFL</sequence>
<organism evidence="1 2">
    <name type="scientific">Candidatus Woesebacteria bacterium GW2011_GWB1_44_11</name>
    <dbReference type="NCBI Taxonomy" id="1618579"/>
    <lineage>
        <taxon>Bacteria</taxon>
        <taxon>Candidatus Woeseibacteriota</taxon>
    </lineage>
</organism>
<comment type="caution">
    <text evidence="1">The sequence shown here is derived from an EMBL/GenBank/DDBJ whole genome shotgun (WGS) entry which is preliminary data.</text>
</comment>
<evidence type="ECO:0000313" key="2">
    <source>
        <dbReference type="Proteomes" id="UP000034012"/>
    </source>
</evidence>
<proteinExistence type="predicted"/>
<gene>
    <name evidence="1" type="ORF">UW20_C0023G0011</name>
</gene>
<dbReference type="Proteomes" id="UP000034012">
    <property type="component" value="Unassembled WGS sequence"/>
</dbReference>
<dbReference type="AlphaFoldDB" id="A0A837I4K5"/>
<accession>A0A837I4K5</accession>
<name>A0A837I4K5_9BACT</name>
<reference evidence="1 2" key="1">
    <citation type="journal article" date="2015" name="Nature">
        <title>rRNA introns, odd ribosomes, and small enigmatic genomes across a large radiation of phyla.</title>
        <authorList>
            <person name="Brown C.T."/>
            <person name="Hug L.A."/>
            <person name="Thomas B.C."/>
            <person name="Sharon I."/>
            <person name="Castelle C.J."/>
            <person name="Singh A."/>
            <person name="Wilkins M.J."/>
            <person name="Williams K.H."/>
            <person name="Banfield J.F."/>
        </authorList>
    </citation>
    <scope>NUCLEOTIDE SEQUENCE [LARGE SCALE GENOMIC DNA]</scope>
</reference>